<protein>
    <submittedName>
        <fullName evidence="2">Uncharacterized protein</fullName>
    </submittedName>
</protein>
<evidence type="ECO:0000313" key="3">
    <source>
        <dbReference type="Proteomes" id="UP000663859"/>
    </source>
</evidence>
<reference evidence="2" key="1">
    <citation type="submission" date="2021-02" db="EMBL/GenBank/DDBJ databases">
        <authorList>
            <person name="Cremers G."/>
            <person name="Picone N."/>
        </authorList>
    </citation>
    <scope>NUCLEOTIDE SEQUENCE</scope>
    <source>
        <strain evidence="2">PQ17</strain>
    </source>
</reference>
<comment type="caution">
    <text evidence="2">The sequence shown here is derived from an EMBL/GenBank/DDBJ whole genome shotgun (WGS) entry which is preliminary data.</text>
</comment>
<gene>
    <name evidence="2" type="ORF">MPNT_10357</name>
</gene>
<keyword evidence="3" id="KW-1185">Reference proteome</keyword>
<dbReference type="Pfam" id="PF07332">
    <property type="entry name" value="Phage_holin_3_6"/>
    <property type="match status" value="1"/>
</dbReference>
<feature type="transmembrane region" description="Helical" evidence="1">
    <location>
        <begin position="44"/>
        <end position="74"/>
    </location>
</feature>
<keyword evidence="1" id="KW-0812">Transmembrane</keyword>
<evidence type="ECO:0000313" key="2">
    <source>
        <dbReference type="EMBL" id="CAF0689767.1"/>
    </source>
</evidence>
<evidence type="ECO:0000256" key="1">
    <source>
        <dbReference type="SAM" id="Phobius"/>
    </source>
</evidence>
<organism evidence="2 3">
    <name type="scientific">Candidatus Methylacidithermus pantelleriae</name>
    <dbReference type="NCBI Taxonomy" id="2744239"/>
    <lineage>
        <taxon>Bacteria</taxon>
        <taxon>Pseudomonadati</taxon>
        <taxon>Verrucomicrobiota</taxon>
        <taxon>Methylacidiphilae</taxon>
        <taxon>Methylacidiphilales</taxon>
        <taxon>Methylacidiphilaceae</taxon>
        <taxon>Candidatus Methylacidithermus</taxon>
    </lineage>
</organism>
<accession>A0A8J2BQH3</accession>
<sequence length="135" mass="15382">MGQAASGPREPTGTGRSVCSLLFELLRCRLELWSLELHEHLLEFFLLVLLGFACVFVLLLGLMILTVAFVFLVWRDPGTRLLGLFSIGLVYCLLGVAIGVSARSVWRRIRFRLPFSEVLGELEKDRQWLETLFKK</sequence>
<dbReference type="EMBL" id="CAJNOB010000001">
    <property type="protein sequence ID" value="CAF0689767.1"/>
    <property type="molecule type" value="Genomic_DNA"/>
</dbReference>
<keyword evidence="1" id="KW-0472">Membrane</keyword>
<keyword evidence="1" id="KW-1133">Transmembrane helix</keyword>
<dbReference type="InterPro" id="IPR009937">
    <property type="entry name" value="Phage_holin_3_6"/>
</dbReference>
<dbReference type="AlphaFoldDB" id="A0A8J2BQH3"/>
<feature type="transmembrane region" description="Helical" evidence="1">
    <location>
        <begin position="80"/>
        <end position="102"/>
    </location>
</feature>
<proteinExistence type="predicted"/>
<name>A0A8J2BQH3_9BACT</name>
<dbReference type="Proteomes" id="UP000663859">
    <property type="component" value="Unassembled WGS sequence"/>
</dbReference>
<dbReference type="RefSeq" id="WP_174581783.1">
    <property type="nucleotide sequence ID" value="NZ_CAJNOB010000001.1"/>
</dbReference>